<comment type="caution">
    <text evidence="1">The sequence shown here is derived from an EMBL/GenBank/DDBJ whole genome shotgun (WGS) entry which is preliminary data.</text>
</comment>
<protein>
    <submittedName>
        <fullName evidence="1">Uncharacterized protein</fullName>
    </submittedName>
</protein>
<name>A0ACB8B955_9AGAM</name>
<accession>A0ACB8B955</accession>
<sequence>MTVMAALVSRIRHGRRLLSTSALNVDALDRWIASPKSLTLSDTLTPRHLASLYITLPTRDGTRASDRPYTPPAVGTPVPFGHHLAFFHPHNPESVLRSDGTDADFCPPSPFTRRMWAGGKMRWNNSNPLLVGAQATAVSSVEEVQKKGFEGGTGNPMVFVQQKIEVSMEGQKEASVIEERSHVYLAFGGNRRTAREVRGLPVPDFAFKYTPTPTTLFRFSALTFNGHYIHLDKDYAQQSEGYPERLVHGPLTALMLLEALQFQRPGICFHNFEYRAQNPVIVNQPQTIYGSWTGQAMVDLWAVDDDGIVGMTGRVTILPEERV</sequence>
<dbReference type="Proteomes" id="UP000790709">
    <property type="component" value="Unassembled WGS sequence"/>
</dbReference>
<keyword evidence="2" id="KW-1185">Reference proteome</keyword>
<reference evidence="1" key="1">
    <citation type="journal article" date="2021" name="New Phytol.">
        <title>Evolutionary innovations through gain and loss of genes in the ectomycorrhizal Boletales.</title>
        <authorList>
            <person name="Wu G."/>
            <person name="Miyauchi S."/>
            <person name="Morin E."/>
            <person name="Kuo A."/>
            <person name="Drula E."/>
            <person name="Varga T."/>
            <person name="Kohler A."/>
            <person name="Feng B."/>
            <person name="Cao Y."/>
            <person name="Lipzen A."/>
            <person name="Daum C."/>
            <person name="Hundley H."/>
            <person name="Pangilinan J."/>
            <person name="Johnson J."/>
            <person name="Barry K."/>
            <person name="LaButti K."/>
            <person name="Ng V."/>
            <person name="Ahrendt S."/>
            <person name="Min B."/>
            <person name="Choi I.G."/>
            <person name="Park H."/>
            <person name="Plett J.M."/>
            <person name="Magnuson J."/>
            <person name="Spatafora J.W."/>
            <person name="Nagy L.G."/>
            <person name="Henrissat B."/>
            <person name="Grigoriev I.V."/>
            <person name="Yang Z.L."/>
            <person name="Xu J."/>
            <person name="Martin F.M."/>
        </authorList>
    </citation>
    <scope>NUCLEOTIDE SEQUENCE</scope>
    <source>
        <strain evidence="1">KUC20120723A-06</strain>
    </source>
</reference>
<evidence type="ECO:0000313" key="1">
    <source>
        <dbReference type="EMBL" id="KAH7921738.1"/>
    </source>
</evidence>
<proteinExistence type="predicted"/>
<organism evidence="1 2">
    <name type="scientific">Leucogyrophana mollusca</name>
    <dbReference type="NCBI Taxonomy" id="85980"/>
    <lineage>
        <taxon>Eukaryota</taxon>
        <taxon>Fungi</taxon>
        <taxon>Dikarya</taxon>
        <taxon>Basidiomycota</taxon>
        <taxon>Agaricomycotina</taxon>
        <taxon>Agaricomycetes</taxon>
        <taxon>Agaricomycetidae</taxon>
        <taxon>Boletales</taxon>
        <taxon>Boletales incertae sedis</taxon>
        <taxon>Leucogyrophana</taxon>
    </lineage>
</organism>
<dbReference type="EMBL" id="MU266513">
    <property type="protein sequence ID" value="KAH7921738.1"/>
    <property type="molecule type" value="Genomic_DNA"/>
</dbReference>
<gene>
    <name evidence="1" type="ORF">BV22DRAFT_1095929</name>
</gene>
<evidence type="ECO:0000313" key="2">
    <source>
        <dbReference type="Proteomes" id="UP000790709"/>
    </source>
</evidence>